<protein>
    <submittedName>
        <fullName evidence="3">N-acetyl-alpha-D-glucosaminyl L-malate synthase</fullName>
        <ecNumber evidence="3">2.4.1.-</ecNumber>
    </submittedName>
</protein>
<dbReference type="SUPFAM" id="SSF53756">
    <property type="entry name" value="UDP-Glycosyltransferase/glycogen phosphorylase"/>
    <property type="match status" value="1"/>
</dbReference>
<dbReference type="PANTHER" id="PTHR12526:SF630">
    <property type="entry name" value="GLYCOSYLTRANSFERASE"/>
    <property type="match status" value="1"/>
</dbReference>
<sequence length="352" mass="40489">MKSANVLFLAEELRVGGAETYFYKIENKVDLEKINFYTAAVNGKCFDKLKNKHNYFEYEKNIFNKVKTIKDIVVSKDIEVIHANSLRLAIISSIIKKMYRKKLKIVYTKHNITILEKINTKLFSAFVNKNVDKVLAVCNKDRENMISLGVLKEKIQVIPNSIDLSHFKFKEKASIKDFKIGMLARLSREKNHQFFIEVVEKINSLNEKIDFKAFIGGDGPLKEEIQNNIAEKNLKHRVKMLGNVENSYEFLADVDVILLVSTREVFPMTLLEAMAVGAVVISVDIGGIRDCVIDEKTGYVIKDYDSDSFATKITEVYKNYDKNIIKDARKLVEERFNLDITMGELEKLYVEV</sequence>
<evidence type="ECO:0000313" key="4">
    <source>
        <dbReference type="Proteomes" id="UP000190951"/>
    </source>
</evidence>
<dbReference type="Proteomes" id="UP000190951">
    <property type="component" value="Chromosome"/>
</dbReference>
<gene>
    <name evidence="3" type="primary">bshA</name>
    <name evidence="3" type="ORF">CROST_039000</name>
</gene>
<keyword evidence="3" id="KW-0328">Glycosyltransferase</keyword>
<dbReference type="Pfam" id="PF13439">
    <property type="entry name" value="Glyco_transf_4"/>
    <property type="match status" value="1"/>
</dbReference>
<dbReference type="AlphaFoldDB" id="A0A1S8L7Z9"/>
<organism evidence="3 4">
    <name type="scientific">Clostridium felsineum</name>
    <dbReference type="NCBI Taxonomy" id="36839"/>
    <lineage>
        <taxon>Bacteria</taxon>
        <taxon>Bacillati</taxon>
        <taxon>Bacillota</taxon>
        <taxon>Clostridia</taxon>
        <taxon>Eubacteriales</taxon>
        <taxon>Clostridiaceae</taxon>
        <taxon>Clostridium</taxon>
    </lineage>
</organism>
<name>A0A1S8L7Z9_9CLOT</name>
<dbReference type="CDD" id="cd03819">
    <property type="entry name" value="GT4_WavL-like"/>
    <property type="match status" value="1"/>
</dbReference>
<reference evidence="3 4" key="1">
    <citation type="submission" date="2022-04" db="EMBL/GenBank/DDBJ databases">
        <title>Genome sequence of C. roseum typestrain.</title>
        <authorList>
            <person name="Poehlein A."/>
            <person name="Schoch T."/>
            <person name="Duerre P."/>
            <person name="Daniel R."/>
        </authorList>
    </citation>
    <scope>NUCLEOTIDE SEQUENCE [LARGE SCALE GENOMIC DNA]</scope>
    <source>
        <strain evidence="3 4">DSM 7320</strain>
    </source>
</reference>
<proteinExistence type="predicted"/>
<dbReference type="STRING" id="84029.CROST_18780"/>
<keyword evidence="4" id="KW-1185">Reference proteome</keyword>
<feature type="domain" description="Glycosyltransferase subfamily 4-like N-terminal" evidence="2">
    <location>
        <begin position="63"/>
        <end position="165"/>
    </location>
</feature>
<dbReference type="KEGG" id="crw:CROST_039000"/>
<dbReference type="EMBL" id="CP096983">
    <property type="protein sequence ID" value="URZ13150.1"/>
    <property type="molecule type" value="Genomic_DNA"/>
</dbReference>
<keyword evidence="3" id="KW-0808">Transferase</keyword>
<dbReference type="Gene3D" id="3.40.50.2000">
    <property type="entry name" value="Glycogen Phosphorylase B"/>
    <property type="match status" value="2"/>
</dbReference>
<dbReference type="InterPro" id="IPR001296">
    <property type="entry name" value="Glyco_trans_1"/>
</dbReference>
<feature type="domain" description="Glycosyl transferase family 1" evidence="1">
    <location>
        <begin position="168"/>
        <end position="330"/>
    </location>
</feature>
<dbReference type="InterPro" id="IPR028098">
    <property type="entry name" value="Glyco_trans_4-like_N"/>
</dbReference>
<accession>A0A1S8L7Z9</accession>
<dbReference type="GO" id="GO:0016757">
    <property type="term" value="F:glycosyltransferase activity"/>
    <property type="evidence" value="ECO:0007669"/>
    <property type="project" value="UniProtKB-KW"/>
</dbReference>
<evidence type="ECO:0000313" key="3">
    <source>
        <dbReference type="EMBL" id="URZ13150.1"/>
    </source>
</evidence>
<dbReference type="RefSeq" id="WP_077835208.1">
    <property type="nucleotide sequence ID" value="NZ_CP096983.1"/>
</dbReference>
<dbReference type="PANTHER" id="PTHR12526">
    <property type="entry name" value="GLYCOSYLTRANSFERASE"/>
    <property type="match status" value="1"/>
</dbReference>
<dbReference type="Pfam" id="PF00534">
    <property type="entry name" value="Glycos_transf_1"/>
    <property type="match status" value="1"/>
</dbReference>
<evidence type="ECO:0000259" key="2">
    <source>
        <dbReference type="Pfam" id="PF13439"/>
    </source>
</evidence>
<evidence type="ECO:0000259" key="1">
    <source>
        <dbReference type="Pfam" id="PF00534"/>
    </source>
</evidence>
<dbReference type="EC" id="2.4.1.-" evidence="3"/>